<dbReference type="GO" id="GO:0005886">
    <property type="term" value="C:plasma membrane"/>
    <property type="evidence" value="ECO:0007669"/>
    <property type="project" value="UniProtKB-SubCell"/>
</dbReference>
<dbReference type="GO" id="GO:0022857">
    <property type="term" value="F:transmembrane transporter activity"/>
    <property type="evidence" value="ECO:0007669"/>
    <property type="project" value="InterPro"/>
</dbReference>
<reference evidence="8" key="1">
    <citation type="submission" date="2020-02" db="EMBL/GenBank/DDBJ databases">
        <authorList>
            <person name="Meier V. D."/>
        </authorList>
    </citation>
    <scope>NUCLEOTIDE SEQUENCE</scope>
    <source>
        <strain evidence="8">AVDCRST_MAG12</strain>
    </source>
</reference>
<protein>
    <recommendedName>
        <fullName evidence="7">Major facilitator superfamily (MFS) profile domain-containing protein</fullName>
    </recommendedName>
</protein>
<keyword evidence="2 6" id="KW-0812">Transmembrane</keyword>
<organism evidence="8">
    <name type="scientific">uncultured Rubrobacteraceae bacterium</name>
    <dbReference type="NCBI Taxonomy" id="349277"/>
    <lineage>
        <taxon>Bacteria</taxon>
        <taxon>Bacillati</taxon>
        <taxon>Actinomycetota</taxon>
        <taxon>Rubrobacteria</taxon>
        <taxon>Rubrobacterales</taxon>
        <taxon>Rubrobacteraceae</taxon>
        <taxon>environmental samples</taxon>
    </lineage>
</organism>
<evidence type="ECO:0000256" key="4">
    <source>
        <dbReference type="ARBA" id="ARBA00023136"/>
    </source>
</evidence>
<feature type="transmembrane region" description="Helical" evidence="6">
    <location>
        <begin position="157"/>
        <end position="176"/>
    </location>
</feature>
<gene>
    <name evidence="8" type="ORF">AVDCRST_MAG12-2115</name>
</gene>
<evidence type="ECO:0000313" key="8">
    <source>
        <dbReference type="EMBL" id="CAA9491371.1"/>
    </source>
</evidence>
<proteinExistence type="predicted"/>
<evidence type="ECO:0000256" key="6">
    <source>
        <dbReference type="SAM" id="Phobius"/>
    </source>
</evidence>
<feature type="transmembrane region" description="Helical" evidence="6">
    <location>
        <begin position="377"/>
        <end position="397"/>
    </location>
</feature>
<evidence type="ECO:0000256" key="5">
    <source>
        <dbReference type="SAM" id="MobiDB-lite"/>
    </source>
</evidence>
<dbReference type="AlphaFoldDB" id="A0A6J4S7I8"/>
<keyword evidence="3 6" id="KW-1133">Transmembrane helix</keyword>
<feature type="domain" description="Major facilitator superfamily (MFS) profile" evidence="7">
    <location>
        <begin position="32"/>
        <end position="427"/>
    </location>
</feature>
<accession>A0A6J4S7I8</accession>
<feature type="transmembrane region" description="Helical" evidence="6">
    <location>
        <begin position="67"/>
        <end position="86"/>
    </location>
</feature>
<dbReference type="PANTHER" id="PTHR23534:SF1">
    <property type="entry name" value="MAJOR FACILITATOR SUPERFAMILY PROTEIN"/>
    <property type="match status" value="1"/>
</dbReference>
<feature type="transmembrane region" description="Helical" evidence="6">
    <location>
        <begin position="98"/>
        <end position="117"/>
    </location>
</feature>
<dbReference type="SUPFAM" id="SSF103473">
    <property type="entry name" value="MFS general substrate transporter"/>
    <property type="match status" value="1"/>
</dbReference>
<dbReference type="InterPro" id="IPR020846">
    <property type="entry name" value="MFS_dom"/>
</dbReference>
<comment type="subcellular location">
    <subcellularLocation>
        <location evidence="1">Cell membrane</location>
        <topology evidence="1">Multi-pass membrane protein</topology>
    </subcellularLocation>
</comment>
<dbReference type="Gene3D" id="1.20.1250.20">
    <property type="entry name" value="MFS general substrate transporter like domains"/>
    <property type="match status" value="1"/>
</dbReference>
<dbReference type="InterPro" id="IPR036259">
    <property type="entry name" value="MFS_trans_sf"/>
</dbReference>
<dbReference type="EMBL" id="CADCVK010000321">
    <property type="protein sequence ID" value="CAA9491371.1"/>
    <property type="molecule type" value="Genomic_DNA"/>
</dbReference>
<evidence type="ECO:0000256" key="1">
    <source>
        <dbReference type="ARBA" id="ARBA00004651"/>
    </source>
</evidence>
<feature type="transmembrane region" description="Helical" evidence="6">
    <location>
        <begin position="31"/>
        <end position="55"/>
    </location>
</feature>
<feature type="transmembrane region" description="Helical" evidence="6">
    <location>
        <begin position="281"/>
        <end position="298"/>
    </location>
</feature>
<sequence length="427" mass="40721">MKPTSHPGDPVVSDRAETEPTGEGPAGPRRVALVLLALATAVGSAGLAAGGTAGALLGAELAGTEAAGLPLGALVVGQAASAVLVSRGTARIGRGRSLALGYVLGIVGAAVVILAALGGSFAALLAGSAALGAGNTAVFMARYAAAEAGGGAARGRALGVVLFSIALGAVASPGLLGPSGEAARAVGLPPLAGLYLVAILCFGVAALLLSAASNPKTPYLGRGGRLLGPPCGPRVTREEIVVGMDAPSARVAVLALAATNLVMVAVMAVAPVHLVAHDGHGLGPVGIVVGLHVAGMFAPSPVSGWAADRVGPAAVVGVGFLLMAASGFLGVLLDTGALAPMTLVLLALGVGWNLGAVGGSAMLAGSVPRRLRAHIEGIGEVSMGLAAGAGAPIAGLVVAFGGFAALSLAGALVATTAALVLALACRP</sequence>
<keyword evidence="4 6" id="KW-0472">Membrane</keyword>
<dbReference type="PROSITE" id="PS50850">
    <property type="entry name" value="MFS"/>
    <property type="match status" value="1"/>
</dbReference>
<feature type="transmembrane region" description="Helical" evidence="6">
    <location>
        <begin position="310"/>
        <end position="333"/>
    </location>
</feature>
<evidence type="ECO:0000256" key="2">
    <source>
        <dbReference type="ARBA" id="ARBA00022692"/>
    </source>
</evidence>
<name>A0A6J4S7I8_9ACTN</name>
<evidence type="ECO:0000259" key="7">
    <source>
        <dbReference type="PROSITE" id="PS50850"/>
    </source>
</evidence>
<feature type="transmembrane region" description="Helical" evidence="6">
    <location>
        <begin position="123"/>
        <end position="145"/>
    </location>
</feature>
<feature type="transmembrane region" description="Helical" evidence="6">
    <location>
        <begin position="339"/>
        <end position="365"/>
    </location>
</feature>
<evidence type="ECO:0000256" key="3">
    <source>
        <dbReference type="ARBA" id="ARBA00022989"/>
    </source>
</evidence>
<dbReference type="PANTHER" id="PTHR23534">
    <property type="entry name" value="MFS PERMEASE"/>
    <property type="match status" value="1"/>
</dbReference>
<feature type="region of interest" description="Disordered" evidence="5">
    <location>
        <begin position="1"/>
        <end position="26"/>
    </location>
</feature>
<feature type="transmembrane region" description="Helical" evidence="6">
    <location>
        <begin position="188"/>
        <end position="212"/>
    </location>
</feature>
<feature type="transmembrane region" description="Helical" evidence="6">
    <location>
        <begin position="403"/>
        <end position="425"/>
    </location>
</feature>
<feature type="transmembrane region" description="Helical" evidence="6">
    <location>
        <begin position="251"/>
        <end position="275"/>
    </location>
</feature>